<sequence>MTSADRSTSPPAQGSISCAGGLLLLDILVHPDEPTTELRLTGELDCSTADDLRHHIAVAIDAHDPHRLLLDLSELAFIDSSGLSVMVRAHQLMARRGRLLSLCDPQPRVRRILHVAGLHTRLHITNGKAL</sequence>
<dbReference type="GeneID" id="99652858"/>
<dbReference type="PANTHER" id="PTHR33495:SF2">
    <property type="entry name" value="ANTI-SIGMA FACTOR ANTAGONIST TM_1081-RELATED"/>
    <property type="match status" value="1"/>
</dbReference>
<gene>
    <name evidence="4" type="ORF">SAMN04489713_1376</name>
</gene>
<organism evidence="4 5">
    <name type="scientific">Actinomadura madurae</name>
    <dbReference type="NCBI Taxonomy" id="1993"/>
    <lineage>
        <taxon>Bacteria</taxon>
        <taxon>Bacillati</taxon>
        <taxon>Actinomycetota</taxon>
        <taxon>Actinomycetes</taxon>
        <taxon>Streptosporangiales</taxon>
        <taxon>Thermomonosporaceae</taxon>
        <taxon>Actinomadura</taxon>
    </lineage>
</organism>
<comment type="similarity">
    <text evidence="1 2">Belongs to the anti-sigma-factor antagonist family.</text>
</comment>
<dbReference type="InParanoid" id="A0A1I5YSI7"/>
<evidence type="ECO:0000256" key="2">
    <source>
        <dbReference type="RuleBase" id="RU003749"/>
    </source>
</evidence>
<feature type="domain" description="STAS" evidence="3">
    <location>
        <begin position="38"/>
        <end position="130"/>
    </location>
</feature>
<dbReference type="STRING" id="1993.SAMN04489713_1376"/>
<dbReference type="CDD" id="cd07043">
    <property type="entry name" value="STAS_anti-anti-sigma_factors"/>
    <property type="match status" value="1"/>
</dbReference>
<accession>A0A1I5YSI7</accession>
<dbReference type="NCBIfam" id="TIGR00377">
    <property type="entry name" value="ant_ant_sig"/>
    <property type="match status" value="1"/>
</dbReference>
<dbReference type="AlphaFoldDB" id="A0A1I5YSI7"/>
<evidence type="ECO:0000313" key="4">
    <source>
        <dbReference type="EMBL" id="SFQ47176.1"/>
    </source>
</evidence>
<name>A0A1I5YSI7_9ACTN</name>
<dbReference type="InterPro" id="IPR002645">
    <property type="entry name" value="STAS_dom"/>
</dbReference>
<dbReference type="Proteomes" id="UP000183413">
    <property type="component" value="Unassembled WGS sequence"/>
</dbReference>
<reference evidence="4 5" key="1">
    <citation type="submission" date="2016-10" db="EMBL/GenBank/DDBJ databases">
        <authorList>
            <person name="de Groot N.N."/>
        </authorList>
    </citation>
    <scope>NUCLEOTIDE SEQUENCE [LARGE SCALE GENOMIC DNA]</scope>
    <source>
        <strain evidence="4 5">DSM 43067</strain>
    </source>
</reference>
<dbReference type="Pfam" id="PF01740">
    <property type="entry name" value="STAS"/>
    <property type="match status" value="1"/>
</dbReference>
<proteinExistence type="inferred from homology"/>
<evidence type="ECO:0000259" key="3">
    <source>
        <dbReference type="PROSITE" id="PS50801"/>
    </source>
</evidence>
<dbReference type="GO" id="GO:0043856">
    <property type="term" value="F:anti-sigma factor antagonist activity"/>
    <property type="evidence" value="ECO:0007669"/>
    <property type="project" value="InterPro"/>
</dbReference>
<evidence type="ECO:0000313" key="5">
    <source>
        <dbReference type="Proteomes" id="UP000183413"/>
    </source>
</evidence>
<dbReference type="PANTHER" id="PTHR33495">
    <property type="entry name" value="ANTI-SIGMA FACTOR ANTAGONIST TM_1081-RELATED-RELATED"/>
    <property type="match status" value="1"/>
</dbReference>
<evidence type="ECO:0000256" key="1">
    <source>
        <dbReference type="ARBA" id="ARBA00009013"/>
    </source>
</evidence>
<dbReference type="InterPro" id="IPR036513">
    <property type="entry name" value="STAS_dom_sf"/>
</dbReference>
<dbReference type="eggNOG" id="COG1366">
    <property type="taxonomic scope" value="Bacteria"/>
</dbReference>
<dbReference type="InterPro" id="IPR003658">
    <property type="entry name" value="Anti-sigma_ant"/>
</dbReference>
<dbReference type="SUPFAM" id="SSF52091">
    <property type="entry name" value="SpoIIaa-like"/>
    <property type="match status" value="1"/>
</dbReference>
<dbReference type="RefSeq" id="WP_021592127.1">
    <property type="nucleotide sequence ID" value="NZ_CP083237.1"/>
</dbReference>
<dbReference type="FunCoup" id="A0A1I5YSI7">
    <property type="interactions" value="4"/>
</dbReference>
<protein>
    <recommendedName>
        <fullName evidence="2">Anti-sigma factor antagonist</fullName>
    </recommendedName>
</protein>
<dbReference type="PROSITE" id="PS50801">
    <property type="entry name" value="STAS"/>
    <property type="match status" value="1"/>
</dbReference>
<dbReference type="EMBL" id="FOVH01000037">
    <property type="protein sequence ID" value="SFQ47176.1"/>
    <property type="molecule type" value="Genomic_DNA"/>
</dbReference>
<keyword evidence="5" id="KW-1185">Reference proteome</keyword>
<dbReference type="OrthoDB" id="3483286at2"/>
<dbReference type="Gene3D" id="3.30.750.24">
    <property type="entry name" value="STAS domain"/>
    <property type="match status" value="1"/>
</dbReference>
<dbReference type="PROSITE" id="PS51257">
    <property type="entry name" value="PROKAR_LIPOPROTEIN"/>
    <property type="match status" value="1"/>
</dbReference>